<accession>A0ACC0HDE7</accession>
<protein>
    <submittedName>
        <fullName evidence="1">60S ribosomal protein L18a-like protein</fullName>
    </submittedName>
</protein>
<sequence>MSEEEGKVPYHHHHHHQQEQQQQQTQYGTFQGVANYPPPQPVIGFPQPIPPPGAADAPPPGYYAHGYQAVPGYAVAEGRPVRERRLPCCGFGFGWFLFIIGFFLAAIPWYVGAIFLLCVRSVDHREKPGYIACTVAAVIATIAVIFGATSDDIDW</sequence>
<evidence type="ECO:0000313" key="1">
    <source>
        <dbReference type="EMBL" id="KAI8010026.1"/>
    </source>
</evidence>
<dbReference type="EMBL" id="CM045762">
    <property type="protein sequence ID" value="KAI8010026.1"/>
    <property type="molecule type" value="Genomic_DNA"/>
</dbReference>
<reference evidence="1 2" key="1">
    <citation type="journal article" date="2022" name="Plant J.">
        <title>Chromosome-level genome of Camellia lanceoleosa provides a valuable resource for understanding genome evolution and self-incompatibility.</title>
        <authorList>
            <person name="Gong W."/>
            <person name="Xiao S."/>
            <person name="Wang L."/>
            <person name="Liao Z."/>
            <person name="Chang Y."/>
            <person name="Mo W."/>
            <person name="Hu G."/>
            <person name="Li W."/>
            <person name="Zhao G."/>
            <person name="Zhu H."/>
            <person name="Hu X."/>
            <person name="Ji K."/>
            <person name="Xiang X."/>
            <person name="Song Q."/>
            <person name="Yuan D."/>
            <person name="Jin S."/>
            <person name="Zhang L."/>
        </authorList>
    </citation>
    <scope>NUCLEOTIDE SEQUENCE [LARGE SCALE GENOMIC DNA]</scope>
    <source>
        <strain evidence="1">SQ_2022a</strain>
    </source>
</reference>
<comment type="caution">
    <text evidence="1">The sequence shown here is derived from an EMBL/GenBank/DDBJ whole genome shotgun (WGS) entry which is preliminary data.</text>
</comment>
<organism evidence="1 2">
    <name type="scientific">Camellia lanceoleosa</name>
    <dbReference type="NCBI Taxonomy" id="1840588"/>
    <lineage>
        <taxon>Eukaryota</taxon>
        <taxon>Viridiplantae</taxon>
        <taxon>Streptophyta</taxon>
        <taxon>Embryophyta</taxon>
        <taxon>Tracheophyta</taxon>
        <taxon>Spermatophyta</taxon>
        <taxon>Magnoliopsida</taxon>
        <taxon>eudicotyledons</taxon>
        <taxon>Gunneridae</taxon>
        <taxon>Pentapetalae</taxon>
        <taxon>asterids</taxon>
        <taxon>Ericales</taxon>
        <taxon>Theaceae</taxon>
        <taxon>Camellia</taxon>
    </lineage>
</organism>
<dbReference type="Proteomes" id="UP001060215">
    <property type="component" value="Chromosome 5"/>
</dbReference>
<evidence type="ECO:0000313" key="2">
    <source>
        <dbReference type="Proteomes" id="UP001060215"/>
    </source>
</evidence>
<name>A0ACC0HDE7_9ERIC</name>
<gene>
    <name evidence="1" type="ORF">LOK49_LG06G00987</name>
</gene>
<proteinExistence type="predicted"/>
<keyword evidence="2" id="KW-1185">Reference proteome</keyword>